<keyword evidence="3" id="KW-1185">Reference proteome</keyword>
<feature type="compositionally biased region" description="Low complexity" evidence="1">
    <location>
        <begin position="144"/>
        <end position="155"/>
    </location>
</feature>
<organism evidence="2 3">
    <name type="scientific">Dothistroma septosporum (strain NZE10 / CBS 128990)</name>
    <name type="common">Red band needle blight fungus</name>
    <name type="synonym">Mycosphaerella pini</name>
    <dbReference type="NCBI Taxonomy" id="675120"/>
    <lineage>
        <taxon>Eukaryota</taxon>
        <taxon>Fungi</taxon>
        <taxon>Dikarya</taxon>
        <taxon>Ascomycota</taxon>
        <taxon>Pezizomycotina</taxon>
        <taxon>Dothideomycetes</taxon>
        <taxon>Dothideomycetidae</taxon>
        <taxon>Mycosphaerellales</taxon>
        <taxon>Mycosphaerellaceae</taxon>
        <taxon>Dothistroma</taxon>
    </lineage>
</organism>
<reference evidence="2 3" key="2">
    <citation type="journal article" date="2012" name="PLoS Pathog.">
        <title>Diverse lifestyles and strategies of plant pathogenesis encoded in the genomes of eighteen Dothideomycetes fungi.</title>
        <authorList>
            <person name="Ohm R.A."/>
            <person name="Feau N."/>
            <person name="Henrissat B."/>
            <person name="Schoch C.L."/>
            <person name="Horwitz B.A."/>
            <person name="Barry K.W."/>
            <person name="Condon B.J."/>
            <person name="Copeland A.C."/>
            <person name="Dhillon B."/>
            <person name="Glaser F."/>
            <person name="Hesse C.N."/>
            <person name="Kosti I."/>
            <person name="LaButti K."/>
            <person name="Lindquist E.A."/>
            <person name="Lucas S."/>
            <person name="Salamov A.A."/>
            <person name="Bradshaw R.E."/>
            <person name="Ciuffetti L."/>
            <person name="Hamelin R.C."/>
            <person name="Kema G.H.J."/>
            <person name="Lawrence C."/>
            <person name="Scott J.A."/>
            <person name="Spatafora J.W."/>
            <person name="Turgeon B.G."/>
            <person name="de Wit P.J.G.M."/>
            <person name="Zhong S."/>
            <person name="Goodwin S.B."/>
            <person name="Grigoriev I.V."/>
        </authorList>
    </citation>
    <scope>NUCLEOTIDE SEQUENCE [LARGE SCALE GENOMIC DNA]</scope>
    <source>
        <strain evidence="3">NZE10 / CBS 128990</strain>
    </source>
</reference>
<sequence length="171" mass="17682">MASMPATGHLIHPSGATTVPQHHRTKHVALPPRRTSYSQIAPTTDATQSHRVVACSATSATSHLPHVSQQLSGYNTAPARLNSTPPPPSQPRRMSVQGASDNPAKIVGSSLVAAGAATRCRRIVGQPTRRGSYNGNLGRKSARVSEASGSSSSNSVPCGAHLTESLPSPPS</sequence>
<evidence type="ECO:0000256" key="1">
    <source>
        <dbReference type="SAM" id="MobiDB-lite"/>
    </source>
</evidence>
<dbReference type="HOGENOM" id="CLU_1562845_0_0_1"/>
<name>N1PE26_DOTSN</name>
<feature type="region of interest" description="Disordered" evidence="1">
    <location>
        <begin position="123"/>
        <end position="171"/>
    </location>
</feature>
<proteinExistence type="predicted"/>
<dbReference type="Proteomes" id="UP000016933">
    <property type="component" value="Unassembled WGS sequence"/>
</dbReference>
<accession>N1PE26</accession>
<feature type="region of interest" description="Disordered" evidence="1">
    <location>
        <begin position="74"/>
        <end position="103"/>
    </location>
</feature>
<evidence type="ECO:0000313" key="3">
    <source>
        <dbReference type="Proteomes" id="UP000016933"/>
    </source>
</evidence>
<dbReference type="EMBL" id="KB446544">
    <property type="protein sequence ID" value="EME40359.1"/>
    <property type="molecule type" value="Genomic_DNA"/>
</dbReference>
<feature type="region of interest" description="Disordered" evidence="1">
    <location>
        <begin position="1"/>
        <end position="48"/>
    </location>
</feature>
<protein>
    <submittedName>
        <fullName evidence="2">Uncharacterized protein</fullName>
    </submittedName>
</protein>
<feature type="compositionally biased region" description="Polar residues" evidence="1">
    <location>
        <begin position="35"/>
        <end position="48"/>
    </location>
</feature>
<gene>
    <name evidence="2" type="ORF">DOTSEDRAFT_38314</name>
</gene>
<dbReference type="AlphaFoldDB" id="N1PE26"/>
<reference evidence="3" key="1">
    <citation type="journal article" date="2012" name="PLoS Genet.">
        <title>The genomes of the fungal plant pathogens Cladosporium fulvum and Dothistroma septosporum reveal adaptation to different hosts and lifestyles but also signatures of common ancestry.</title>
        <authorList>
            <person name="de Wit P.J.G.M."/>
            <person name="van der Burgt A."/>
            <person name="Oekmen B."/>
            <person name="Stergiopoulos I."/>
            <person name="Abd-Elsalam K.A."/>
            <person name="Aerts A.L."/>
            <person name="Bahkali A.H."/>
            <person name="Beenen H.G."/>
            <person name="Chettri P."/>
            <person name="Cox M.P."/>
            <person name="Datema E."/>
            <person name="de Vries R.P."/>
            <person name="Dhillon B."/>
            <person name="Ganley A.R."/>
            <person name="Griffiths S.A."/>
            <person name="Guo Y."/>
            <person name="Hamelin R.C."/>
            <person name="Henrissat B."/>
            <person name="Kabir M.S."/>
            <person name="Jashni M.K."/>
            <person name="Kema G."/>
            <person name="Klaubauf S."/>
            <person name="Lapidus A."/>
            <person name="Levasseur A."/>
            <person name="Lindquist E."/>
            <person name="Mehrabi R."/>
            <person name="Ohm R.A."/>
            <person name="Owen T.J."/>
            <person name="Salamov A."/>
            <person name="Schwelm A."/>
            <person name="Schijlen E."/>
            <person name="Sun H."/>
            <person name="van den Burg H.A."/>
            <person name="van Ham R.C.H.J."/>
            <person name="Zhang S."/>
            <person name="Goodwin S.B."/>
            <person name="Grigoriev I.V."/>
            <person name="Collemare J."/>
            <person name="Bradshaw R.E."/>
        </authorList>
    </citation>
    <scope>NUCLEOTIDE SEQUENCE [LARGE SCALE GENOMIC DNA]</scope>
    <source>
        <strain evidence="3">NZE10 / CBS 128990</strain>
    </source>
</reference>
<evidence type="ECO:0000313" key="2">
    <source>
        <dbReference type="EMBL" id="EME40359.1"/>
    </source>
</evidence>